<reference evidence="1" key="1">
    <citation type="submission" date="2017-12" db="EMBL/GenBank/DDBJ databases">
        <authorList>
            <person name="Barbosa P."/>
            <person name="Usie A."/>
            <person name="Ramos A.M."/>
        </authorList>
    </citation>
    <scope>NUCLEOTIDE SEQUENCE</scope>
    <source>
        <strain evidence="1">HL8</strain>
        <tissue evidence="1">Leaves</tissue>
    </source>
</reference>
<reference evidence="1" key="3">
    <citation type="submission" date="2023-07" db="EMBL/GenBank/DDBJ databases">
        <title>An improved reference 1 genome and first organelle genomes of Quercus suber.</title>
        <authorList>
            <consortium name="Genosuber Consortium"/>
            <person name="Usie A."/>
            <person name="Serra O."/>
            <person name="Barros P."/>
        </authorList>
    </citation>
    <scope>NUCLEOTIDE SEQUENCE</scope>
    <source>
        <strain evidence="1">HL8</strain>
        <tissue evidence="1">Leaves</tissue>
    </source>
</reference>
<gene>
    <name evidence="1" type="primary">SPK1_4</name>
    <name evidence="1" type="ORF">CFP56_042157</name>
</gene>
<dbReference type="EMBL" id="PKMF04000008">
    <property type="protein sequence ID" value="KAK7860193.1"/>
    <property type="molecule type" value="Genomic_DNA"/>
</dbReference>
<comment type="caution">
    <text evidence="1">The sequence shown here is derived from an EMBL/GenBank/DDBJ whole genome shotgun (WGS) entry which is preliminary data.</text>
</comment>
<name>A0AAW0M8G4_QUESU</name>
<proteinExistence type="predicted"/>
<dbReference type="AlphaFoldDB" id="A0AAW0M8G4"/>
<protein>
    <submittedName>
        <fullName evidence="1">Guanine nucleotide exchange factor spike 1</fullName>
    </submittedName>
</protein>
<sequence length="408" mass="46258">MGGDPNSRSLCPYLNTFGMNGCCQFRNLRYEDRDRRNSVANIIGTKRRPTKGINCYYSSVLNRISVTVTFNSVLHFPPDHFDHRLFRSMEDQIEVYDEVVLGDANSSVDINSLEEHSNVKQVSQLVDNFTQESVFCSHLVGQDYVVGQIVQTNQHRKPVDGMLMGYSSRSKVGDGPASPKYSDRLSPAVNNYLSEASRQEVRVILKINVSVFCLLFAFCYSFIDCNVDFTSIEYLPSSVSSFLNIFIVSSIRLENLMQTQGTPENGYLWKRPYSLREALAQAQSSRIGASTQVLRESLLPILTQKLATDNFTFSSGALGRKLECFYQSLEKFSMMATSHSISTDYGKLDCITAILMSFFSRNRPVSFWKALFPVFNNVFDLHGGTLMARENDRFLKQVTFHLLRLAVF</sequence>
<accession>A0AAW0M8G4</accession>
<reference evidence="1" key="2">
    <citation type="journal article" date="2018" name="Sci. Data">
        <title>The draft genome sequence of cork oak.</title>
        <authorList>
            <person name="Ramos A.M."/>
            <person name="Usie A."/>
            <person name="Barbosa P."/>
            <person name="Barros P.M."/>
            <person name="Capote T."/>
            <person name="Chaves I."/>
            <person name="Simoes F."/>
            <person name="Abreu I."/>
            <person name="Carrasquinho I."/>
            <person name="Faro C."/>
            <person name="Guimaraes J.B."/>
            <person name="Mendonca D."/>
            <person name="Nobrega F."/>
            <person name="Rodrigues L."/>
            <person name="Saibo N.J.M."/>
            <person name="Varela M.C."/>
            <person name="Egas C."/>
            <person name="Matos J."/>
            <person name="Miguel C.M."/>
            <person name="Oliveira M.M."/>
            <person name="Ricardo C.P."/>
            <person name="Goncalves S."/>
        </authorList>
    </citation>
    <scope>NUCLEOTIDE SEQUENCE [LARGE SCALE GENOMIC DNA]</scope>
    <source>
        <strain evidence="1">HL8</strain>
    </source>
</reference>
<evidence type="ECO:0000313" key="1">
    <source>
        <dbReference type="EMBL" id="KAK7860193.1"/>
    </source>
</evidence>
<organism evidence="1">
    <name type="scientific">Quercus suber</name>
    <name type="common">Cork oak</name>
    <dbReference type="NCBI Taxonomy" id="58331"/>
    <lineage>
        <taxon>Eukaryota</taxon>
        <taxon>Viridiplantae</taxon>
        <taxon>Streptophyta</taxon>
        <taxon>Embryophyta</taxon>
        <taxon>Tracheophyta</taxon>
        <taxon>Spermatophyta</taxon>
        <taxon>Magnoliopsida</taxon>
        <taxon>eudicotyledons</taxon>
        <taxon>Gunneridae</taxon>
        <taxon>Pentapetalae</taxon>
        <taxon>rosids</taxon>
        <taxon>fabids</taxon>
        <taxon>Fagales</taxon>
        <taxon>Fagaceae</taxon>
        <taxon>Quercus</taxon>
    </lineage>
</organism>